<name>A0ABS8AAJ6_9BACT</name>
<dbReference type="Gene3D" id="3.90.930.1">
    <property type="match status" value="1"/>
</dbReference>
<proteinExistence type="predicted"/>
<evidence type="ECO:0000313" key="2">
    <source>
        <dbReference type="Proteomes" id="UP001165297"/>
    </source>
</evidence>
<dbReference type="EMBL" id="JAJADQ010000003">
    <property type="protein sequence ID" value="MCB2377408.1"/>
    <property type="molecule type" value="Genomic_DNA"/>
</dbReference>
<organism evidence="1 2">
    <name type="scientific">Hymenobacter nitidus</name>
    <dbReference type="NCBI Taxonomy" id="2880929"/>
    <lineage>
        <taxon>Bacteria</taxon>
        <taxon>Pseudomonadati</taxon>
        <taxon>Bacteroidota</taxon>
        <taxon>Cytophagia</taxon>
        <taxon>Cytophagales</taxon>
        <taxon>Hymenobacteraceae</taxon>
        <taxon>Hymenobacter</taxon>
    </lineage>
</organism>
<gene>
    <name evidence="1" type="ORF">LGH70_07440</name>
</gene>
<protein>
    <recommendedName>
        <fullName evidence="3">Toxin-antitoxin system YwqK family antitoxin</fullName>
    </recommendedName>
</protein>
<evidence type="ECO:0008006" key="3">
    <source>
        <dbReference type="Google" id="ProtNLM"/>
    </source>
</evidence>
<evidence type="ECO:0000313" key="1">
    <source>
        <dbReference type="EMBL" id="MCB2377408.1"/>
    </source>
</evidence>
<dbReference type="RefSeq" id="WP_226184280.1">
    <property type="nucleotide sequence ID" value="NZ_JAJADQ010000003.1"/>
</dbReference>
<comment type="caution">
    <text evidence="1">The sequence shown here is derived from an EMBL/GenBank/DDBJ whole genome shotgun (WGS) entry which is preliminary data.</text>
</comment>
<sequence>MKIQETRDADGTRKVTREVDGLLDGRTIVYQPNGVIGALFYFRGGRLHGKQYRFYPSGKPMLLENAQDGQLEGKSYKFYESGRIAMIRQMVRGKRSGRYLEFYDSANKKPKLYSQLVVVDGKEHTNGYILYDSLGRVQDRWGFLQVSAAQDTIRLGQTLALRLQVRFPKEAYVLANVYGYDSLYRLVAPQEKVTVLGDNHVVMLTIQPPGRGRAEVRGYVADYKAAQELQENQRNTTVTDERRIYFTYPYYVR</sequence>
<accession>A0ABS8AAJ6</accession>
<reference evidence="1" key="1">
    <citation type="submission" date="2021-10" db="EMBL/GenBank/DDBJ databases">
        <authorList>
            <person name="Dean J.D."/>
            <person name="Kim M.K."/>
            <person name="Newey C.N."/>
            <person name="Stoker T.S."/>
            <person name="Thompson D.W."/>
            <person name="Grose J.H."/>
        </authorList>
    </citation>
    <scope>NUCLEOTIDE SEQUENCE</scope>
    <source>
        <strain evidence="1">BT635</strain>
    </source>
</reference>
<keyword evidence="2" id="KW-1185">Reference proteome</keyword>
<dbReference type="SUPFAM" id="SSF82185">
    <property type="entry name" value="Histone H3 K4-specific methyltransferase SET7/9 N-terminal domain"/>
    <property type="match status" value="1"/>
</dbReference>
<dbReference type="Proteomes" id="UP001165297">
    <property type="component" value="Unassembled WGS sequence"/>
</dbReference>